<accession>A0A369K422</accession>
<reference evidence="3" key="1">
    <citation type="submission" date="2018-04" db="EMBL/GenBank/DDBJ databases">
        <title>Whole genome sequencing of Hypsizygus marmoreus.</title>
        <authorList>
            <person name="Choi I.-G."/>
            <person name="Min B."/>
            <person name="Kim J.-G."/>
            <person name="Kim S."/>
            <person name="Oh Y.-L."/>
            <person name="Kong W.-S."/>
            <person name="Park H."/>
            <person name="Jeong J."/>
            <person name="Song E.-S."/>
        </authorList>
    </citation>
    <scope>NUCLEOTIDE SEQUENCE [LARGE SCALE GENOMIC DNA]</scope>
    <source>
        <strain evidence="3">51987-8</strain>
    </source>
</reference>
<comment type="caution">
    <text evidence="3">The sequence shown here is derived from an EMBL/GenBank/DDBJ whole genome shotgun (WGS) entry which is preliminary data.</text>
</comment>
<dbReference type="InterPro" id="IPR052925">
    <property type="entry name" value="Phage_Integrase-like_Recomb"/>
</dbReference>
<evidence type="ECO:0008006" key="5">
    <source>
        <dbReference type="Google" id="ProtNLM"/>
    </source>
</evidence>
<dbReference type="STRING" id="39966.A0A369K422"/>
<dbReference type="PANTHER" id="PTHR34605">
    <property type="entry name" value="PHAGE_INTEGRASE DOMAIN-CONTAINING PROTEIN"/>
    <property type="match status" value="1"/>
</dbReference>
<evidence type="ECO:0000313" key="4">
    <source>
        <dbReference type="Proteomes" id="UP000076154"/>
    </source>
</evidence>
<dbReference type="InterPro" id="IPR013762">
    <property type="entry name" value="Integrase-like_cat_sf"/>
</dbReference>
<dbReference type="OrthoDB" id="5598396at2759"/>
<evidence type="ECO:0000313" key="3">
    <source>
        <dbReference type="EMBL" id="RDB27517.1"/>
    </source>
</evidence>
<keyword evidence="1" id="KW-0238">DNA-binding</keyword>
<name>A0A369K422_HYPMA</name>
<dbReference type="GO" id="GO:0015074">
    <property type="term" value="P:DNA integration"/>
    <property type="evidence" value="ECO:0007669"/>
    <property type="project" value="InterPro"/>
</dbReference>
<dbReference type="InParanoid" id="A0A369K422"/>
<dbReference type="InterPro" id="IPR011010">
    <property type="entry name" value="DNA_brk_join_enz"/>
</dbReference>
<dbReference type="AlphaFoldDB" id="A0A369K422"/>
<protein>
    <recommendedName>
        <fullName evidence="5">Tyr recombinase domain-containing protein</fullName>
    </recommendedName>
</protein>
<dbReference type="GO" id="GO:0006310">
    <property type="term" value="P:DNA recombination"/>
    <property type="evidence" value="ECO:0007669"/>
    <property type="project" value="UniProtKB-KW"/>
</dbReference>
<dbReference type="PANTHER" id="PTHR34605:SF3">
    <property type="entry name" value="P CELL-TYPE AGGLUTINATION PROTEIN MAP4-LIKE-RELATED"/>
    <property type="match status" value="1"/>
</dbReference>
<dbReference type="SUPFAM" id="SSF47823">
    <property type="entry name" value="lambda integrase-like, N-terminal domain"/>
    <property type="match status" value="1"/>
</dbReference>
<evidence type="ECO:0000256" key="2">
    <source>
        <dbReference type="ARBA" id="ARBA00023172"/>
    </source>
</evidence>
<sequence>MARQPSRLPWSRERLEHERSIALGAVLEASSHASYNSALQSYLTFCQAHHFPIDPTPDTLSFYIVYMCHHIKPKSVSSYLSGICNQLEPIYPEVRIHRKHRLVTNTLRGCTKLRAIPTTRKRPITREELVHITSQYPPSASHDDKLFIAILLTGFHGLMRLGELAWPDKLSLRDYRKVSRCNTVNISDNTFSFLLPSHKADHTFEGNQILLHSTNTGDDPLHAFTSYLTSRDTSFPLNPELWLCADGSIPTRNWFLRRLRTHLPDKDVAGHSLRAGGATALALAGIPGYLIQAIGRWASDTFRIYIRQHPTLLAAILYNARNAT</sequence>
<organism evidence="3 4">
    <name type="scientific">Hypsizygus marmoreus</name>
    <name type="common">White beech mushroom</name>
    <name type="synonym">Agaricus marmoreus</name>
    <dbReference type="NCBI Taxonomy" id="39966"/>
    <lineage>
        <taxon>Eukaryota</taxon>
        <taxon>Fungi</taxon>
        <taxon>Dikarya</taxon>
        <taxon>Basidiomycota</taxon>
        <taxon>Agaricomycotina</taxon>
        <taxon>Agaricomycetes</taxon>
        <taxon>Agaricomycetidae</taxon>
        <taxon>Agaricales</taxon>
        <taxon>Tricholomatineae</taxon>
        <taxon>Lyophyllaceae</taxon>
        <taxon>Hypsizygus</taxon>
    </lineage>
</organism>
<dbReference type="Gene3D" id="1.10.443.10">
    <property type="entry name" value="Intergrase catalytic core"/>
    <property type="match status" value="1"/>
</dbReference>
<gene>
    <name evidence="3" type="ORF">Hypma_003769</name>
</gene>
<evidence type="ECO:0000256" key="1">
    <source>
        <dbReference type="ARBA" id="ARBA00023125"/>
    </source>
</evidence>
<proteinExistence type="predicted"/>
<dbReference type="Gene3D" id="1.10.150.130">
    <property type="match status" value="1"/>
</dbReference>
<dbReference type="GO" id="GO:0003677">
    <property type="term" value="F:DNA binding"/>
    <property type="evidence" value="ECO:0007669"/>
    <property type="project" value="UniProtKB-KW"/>
</dbReference>
<dbReference type="InterPro" id="IPR010998">
    <property type="entry name" value="Integrase_recombinase_N"/>
</dbReference>
<dbReference type="SUPFAM" id="SSF56349">
    <property type="entry name" value="DNA breaking-rejoining enzymes"/>
    <property type="match status" value="1"/>
</dbReference>
<dbReference type="EMBL" id="LUEZ02000015">
    <property type="protein sequence ID" value="RDB27517.1"/>
    <property type="molecule type" value="Genomic_DNA"/>
</dbReference>
<keyword evidence="4" id="KW-1185">Reference proteome</keyword>
<dbReference type="Proteomes" id="UP000076154">
    <property type="component" value="Unassembled WGS sequence"/>
</dbReference>
<keyword evidence="2" id="KW-0233">DNA recombination</keyword>